<dbReference type="GO" id="GO:0043565">
    <property type="term" value="F:sequence-specific DNA binding"/>
    <property type="evidence" value="ECO:0007669"/>
    <property type="project" value="InterPro"/>
</dbReference>
<dbReference type="PRINTS" id="PR00033">
    <property type="entry name" value="HTHASNC"/>
</dbReference>
<evidence type="ECO:0000259" key="4">
    <source>
        <dbReference type="PROSITE" id="PS50956"/>
    </source>
</evidence>
<accession>A0A2K5AST4</accession>
<dbReference type="InterPro" id="IPR011008">
    <property type="entry name" value="Dimeric_a/b-barrel"/>
</dbReference>
<dbReference type="PANTHER" id="PTHR30154:SF34">
    <property type="entry name" value="TRANSCRIPTIONAL REGULATOR AZLB"/>
    <property type="match status" value="1"/>
</dbReference>
<dbReference type="RefSeq" id="WP_103286683.1">
    <property type="nucleotide sequence ID" value="NZ_LT981265.1"/>
</dbReference>
<dbReference type="InterPro" id="IPR019887">
    <property type="entry name" value="Tscrpt_reg_AsnC/Lrp_C"/>
</dbReference>
<keyword evidence="1" id="KW-0805">Transcription regulation</keyword>
<dbReference type="Gene3D" id="1.10.10.10">
    <property type="entry name" value="Winged helix-like DNA-binding domain superfamily/Winged helix DNA-binding domain"/>
    <property type="match status" value="1"/>
</dbReference>
<dbReference type="AlphaFoldDB" id="A0A2K5AST4"/>
<dbReference type="GeneID" id="41595534"/>
<dbReference type="PROSITE" id="PS50956">
    <property type="entry name" value="HTH_ASNC_2"/>
    <property type="match status" value="1"/>
</dbReference>
<dbReference type="InterPro" id="IPR019888">
    <property type="entry name" value="Tscrpt_reg_AsnC-like"/>
</dbReference>
<dbReference type="InterPro" id="IPR036388">
    <property type="entry name" value="WH-like_DNA-bd_sf"/>
</dbReference>
<reference evidence="6" key="1">
    <citation type="submission" date="2018-01" db="EMBL/GenBank/DDBJ databases">
        <authorList>
            <person name="Kerou L M."/>
        </authorList>
    </citation>
    <scope>NUCLEOTIDE SEQUENCE [LARGE SCALE GENOMIC DNA]</scope>
    <source>
        <strain evidence="6">SCU2</strain>
    </source>
</reference>
<protein>
    <submittedName>
        <fullName evidence="5">Transcriptional regulator, AsnC family</fullName>
    </submittedName>
</protein>
<evidence type="ECO:0000256" key="3">
    <source>
        <dbReference type="ARBA" id="ARBA00023163"/>
    </source>
</evidence>
<dbReference type="GO" id="GO:0005829">
    <property type="term" value="C:cytosol"/>
    <property type="evidence" value="ECO:0007669"/>
    <property type="project" value="TreeGrafter"/>
</dbReference>
<dbReference type="PANTHER" id="PTHR30154">
    <property type="entry name" value="LEUCINE-RESPONSIVE REGULATORY PROTEIN"/>
    <property type="match status" value="1"/>
</dbReference>
<keyword evidence="2" id="KW-0238">DNA-binding</keyword>
<dbReference type="KEGG" id="ncv:NCAV_1543"/>
<sequence>MNRLDELDLKILYELVNDASISVPEMSRKIGANTSVIYSRIKRLLKLGVIKKYTIIMDESKLGVNINAIVGINRDPKAKQHVYEEIKNIPQVTNISEVSGRFDMLVSIGVKNLEELHNVVINRIGKIDGILNTETFVELHKSENKAVYVKSLLEQQKQKVVLE</sequence>
<proteinExistence type="predicted"/>
<dbReference type="Pfam" id="PF13412">
    <property type="entry name" value="HTH_24"/>
    <property type="match status" value="1"/>
</dbReference>
<dbReference type="GO" id="GO:0043200">
    <property type="term" value="P:response to amino acid"/>
    <property type="evidence" value="ECO:0007669"/>
    <property type="project" value="TreeGrafter"/>
</dbReference>
<gene>
    <name evidence="5" type="ORF">NCAV_1543</name>
</gene>
<evidence type="ECO:0000313" key="6">
    <source>
        <dbReference type="Proteomes" id="UP000236248"/>
    </source>
</evidence>
<evidence type="ECO:0000256" key="1">
    <source>
        <dbReference type="ARBA" id="ARBA00023015"/>
    </source>
</evidence>
<dbReference type="InterPro" id="IPR000485">
    <property type="entry name" value="AsnC-type_HTH_dom"/>
</dbReference>
<dbReference type="SUPFAM" id="SSF46785">
    <property type="entry name" value="Winged helix' DNA-binding domain"/>
    <property type="match status" value="1"/>
</dbReference>
<dbReference type="Gene3D" id="3.30.70.920">
    <property type="match status" value="1"/>
</dbReference>
<keyword evidence="6" id="KW-1185">Reference proteome</keyword>
<dbReference type="EMBL" id="LT981265">
    <property type="protein sequence ID" value="SPC34708.1"/>
    <property type="molecule type" value="Genomic_DNA"/>
</dbReference>
<dbReference type="SUPFAM" id="SSF54909">
    <property type="entry name" value="Dimeric alpha+beta barrel"/>
    <property type="match status" value="1"/>
</dbReference>
<dbReference type="SMART" id="SM00344">
    <property type="entry name" value="HTH_ASNC"/>
    <property type="match status" value="1"/>
</dbReference>
<feature type="domain" description="HTH asnC-type" evidence="4">
    <location>
        <begin position="4"/>
        <end position="65"/>
    </location>
</feature>
<keyword evidence="3" id="KW-0804">Transcription</keyword>
<dbReference type="InterPro" id="IPR036390">
    <property type="entry name" value="WH_DNA-bd_sf"/>
</dbReference>
<dbReference type="Pfam" id="PF01037">
    <property type="entry name" value="AsnC_trans_reg"/>
    <property type="match status" value="1"/>
</dbReference>
<name>A0A2K5AST4_9ARCH</name>
<dbReference type="Proteomes" id="UP000236248">
    <property type="component" value="Chromosome NCAV"/>
</dbReference>
<organism evidence="5 6">
    <name type="scientific">Candidatus Nitrosocaldus cavascurensis</name>
    <dbReference type="NCBI Taxonomy" id="2058097"/>
    <lineage>
        <taxon>Archaea</taxon>
        <taxon>Nitrososphaerota</taxon>
        <taxon>Nitrososphaeria</taxon>
        <taxon>Candidatus Nitrosocaldales</taxon>
        <taxon>Candidatus Nitrosocaldaceae</taxon>
        <taxon>Candidatus Nitrosocaldus</taxon>
    </lineage>
</organism>
<evidence type="ECO:0000256" key="2">
    <source>
        <dbReference type="ARBA" id="ARBA00023125"/>
    </source>
</evidence>
<evidence type="ECO:0000313" key="5">
    <source>
        <dbReference type="EMBL" id="SPC34708.1"/>
    </source>
</evidence>